<sequence>MSDGLTIVQSSSSQSALPVVRELVNSLKNRILFFSFLYPSELFTAEQDNLTVFDWTDRIPGYSNEPLDLLENIPSGDKPTTVVIDSLETLLSDIGSVSATVTLLKKVRKRQNTNLILHVVQSHESKDLVAHLSQTSFSPSLVLHTAYPTSLLLHISANYMTPPPPLSPEPKFWSVFLPISERQHDIDAIVYGGEGSGSYVTEEFVVETIVRGGQNGSRKRRTVERNLRGWKSPNGFCELKDLAQLGGLWGSNKTSIEANTPTDPTTNLSFNLNLTPSQQAARAQVPLPYMHQGEDSSKVQGAIYYDPDSADDIDDDDPDEDLDI</sequence>
<protein>
    <submittedName>
        <fullName evidence="1">Uncharacterized protein</fullName>
    </submittedName>
</protein>
<reference evidence="1" key="1">
    <citation type="submission" date="2019-10" db="EMBL/GenBank/DDBJ databases">
        <authorList>
            <consortium name="DOE Joint Genome Institute"/>
            <person name="Kuo A."/>
            <person name="Miyauchi S."/>
            <person name="Kiss E."/>
            <person name="Drula E."/>
            <person name="Kohler A."/>
            <person name="Sanchez-Garcia M."/>
            <person name="Andreopoulos B."/>
            <person name="Barry K.W."/>
            <person name="Bonito G."/>
            <person name="Buee M."/>
            <person name="Carver A."/>
            <person name="Chen C."/>
            <person name="Cichocki N."/>
            <person name="Clum A."/>
            <person name="Culley D."/>
            <person name="Crous P.W."/>
            <person name="Fauchery L."/>
            <person name="Girlanda M."/>
            <person name="Hayes R."/>
            <person name="Keri Z."/>
            <person name="Labutti K."/>
            <person name="Lipzen A."/>
            <person name="Lombard V."/>
            <person name="Magnuson J."/>
            <person name="Maillard F."/>
            <person name="Morin E."/>
            <person name="Murat C."/>
            <person name="Nolan M."/>
            <person name="Ohm R."/>
            <person name="Pangilinan J."/>
            <person name="Pereira M."/>
            <person name="Perotto S."/>
            <person name="Peter M."/>
            <person name="Riley R."/>
            <person name="Sitrit Y."/>
            <person name="Stielow B."/>
            <person name="Szollosi G."/>
            <person name="Zifcakova L."/>
            <person name="Stursova M."/>
            <person name="Spatafora J.W."/>
            <person name="Tedersoo L."/>
            <person name="Vaario L.-M."/>
            <person name="Yamada A."/>
            <person name="Yan M."/>
            <person name="Wang P."/>
            <person name="Xu J."/>
            <person name="Bruns T."/>
            <person name="Baldrian P."/>
            <person name="Vilgalys R."/>
            <person name="Henrissat B."/>
            <person name="Grigoriev I.V."/>
            <person name="Hibbett D."/>
            <person name="Nagy L.G."/>
            <person name="Martin F.M."/>
        </authorList>
    </citation>
    <scope>NUCLEOTIDE SEQUENCE</scope>
    <source>
        <strain evidence="1">P2</strain>
    </source>
</reference>
<dbReference type="Proteomes" id="UP000886501">
    <property type="component" value="Unassembled WGS sequence"/>
</dbReference>
<evidence type="ECO:0000313" key="2">
    <source>
        <dbReference type="Proteomes" id="UP000886501"/>
    </source>
</evidence>
<keyword evidence="2" id="KW-1185">Reference proteome</keyword>
<organism evidence="1 2">
    <name type="scientific">Thelephora ganbajun</name>
    <name type="common">Ganba fungus</name>
    <dbReference type="NCBI Taxonomy" id="370292"/>
    <lineage>
        <taxon>Eukaryota</taxon>
        <taxon>Fungi</taxon>
        <taxon>Dikarya</taxon>
        <taxon>Basidiomycota</taxon>
        <taxon>Agaricomycotina</taxon>
        <taxon>Agaricomycetes</taxon>
        <taxon>Thelephorales</taxon>
        <taxon>Thelephoraceae</taxon>
        <taxon>Thelephora</taxon>
    </lineage>
</organism>
<dbReference type="EMBL" id="MU117961">
    <property type="protein sequence ID" value="KAF9654370.1"/>
    <property type="molecule type" value="Genomic_DNA"/>
</dbReference>
<proteinExistence type="predicted"/>
<evidence type="ECO:0000313" key="1">
    <source>
        <dbReference type="EMBL" id="KAF9654370.1"/>
    </source>
</evidence>
<reference evidence="1" key="2">
    <citation type="journal article" date="2020" name="Nat. Commun.">
        <title>Large-scale genome sequencing of mycorrhizal fungi provides insights into the early evolution of symbiotic traits.</title>
        <authorList>
            <person name="Miyauchi S."/>
            <person name="Kiss E."/>
            <person name="Kuo A."/>
            <person name="Drula E."/>
            <person name="Kohler A."/>
            <person name="Sanchez-Garcia M."/>
            <person name="Morin E."/>
            <person name="Andreopoulos B."/>
            <person name="Barry K.W."/>
            <person name="Bonito G."/>
            <person name="Buee M."/>
            <person name="Carver A."/>
            <person name="Chen C."/>
            <person name="Cichocki N."/>
            <person name="Clum A."/>
            <person name="Culley D."/>
            <person name="Crous P.W."/>
            <person name="Fauchery L."/>
            <person name="Girlanda M."/>
            <person name="Hayes R.D."/>
            <person name="Keri Z."/>
            <person name="LaButti K."/>
            <person name="Lipzen A."/>
            <person name="Lombard V."/>
            <person name="Magnuson J."/>
            <person name="Maillard F."/>
            <person name="Murat C."/>
            <person name="Nolan M."/>
            <person name="Ohm R.A."/>
            <person name="Pangilinan J."/>
            <person name="Pereira M.F."/>
            <person name="Perotto S."/>
            <person name="Peter M."/>
            <person name="Pfister S."/>
            <person name="Riley R."/>
            <person name="Sitrit Y."/>
            <person name="Stielow J.B."/>
            <person name="Szollosi G."/>
            <person name="Zifcakova L."/>
            <person name="Stursova M."/>
            <person name="Spatafora J.W."/>
            <person name="Tedersoo L."/>
            <person name="Vaario L.M."/>
            <person name="Yamada A."/>
            <person name="Yan M."/>
            <person name="Wang P."/>
            <person name="Xu J."/>
            <person name="Bruns T."/>
            <person name="Baldrian P."/>
            <person name="Vilgalys R."/>
            <person name="Dunand C."/>
            <person name="Henrissat B."/>
            <person name="Grigoriev I.V."/>
            <person name="Hibbett D."/>
            <person name="Nagy L.G."/>
            <person name="Martin F.M."/>
        </authorList>
    </citation>
    <scope>NUCLEOTIDE SEQUENCE</scope>
    <source>
        <strain evidence="1">P2</strain>
    </source>
</reference>
<comment type="caution">
    <text evidence="1">The sequence shown here is derived from an EMBL/GenBank/DDBJ whole genome shotgun (WGS) entry which is preliminary data.</text>
</comment>
<accession>A0ACB6ZX18</accession>
<gene>
    <name evidence="1" type="ORF">BDM02DRAFT_79735</name>
</gene>
<name>A0ACB6ZX18_THEGA</name>